<dbReference type="CDD" id="cd00093">
    <property type="entry name" value="HTH_XRE"/>
    <property type="match status" value="1"/>
</dbReference>
<dbReference type="AlphaFoldDB" id="A0A3E1RFT1"/>
<evidence type="ECO:0000259" key="2">
    <source>
        <dbReference type="PROSITE" id="PS50943"/>
    </source>
</evidence>
<comment type="caution">
    <text evidence="3">The sequence shown here is derived from an EMBL/GenBank/DDBJ whole genome shotgun (WGS) entry which is preliminary data.</text>
</comment>
<evidence type="ECO:0000256" key="1">
    <source>
        <dbReference type="ARBA" id="ARBA00023125"/>
    </source>
</evidence>
<organism evidence="3 4">
    <name type="scientific">Rhodoferax lacus</name>
    <dbReference type="NCBI Taxonomy" id="2184758"/>
    <lineage>
        <taxon>Bacteria</taxon>
        <taxon>Pseudomonadati</taxon>
        <taxon>Pseudomonadota</taxon>
        <taxon>Betaproteobacteria</taxon>
        <taxon>Burkholderiales</taxon>
        <taxon>Comamonadaceae</taxon>
        <taxon>Rhodoferax</taxon>
    </lineage>
</organism>
<dbReference type="GO" id="GO:0005829">
    <property type="term" value="C:cytosol"/>
    <property type="evidence" value="ECO:0007669"/>
    <property type="project" value="TreeGrafter"/>
</dbReference>
<dbReference type="Proteomes" id="UP000260665">
    <property type="component" value="Unassembled WGS sequence"/>
</dbReference>
<gene>
    <name evidence="3" type="ORF">DIC66_06235</name>
</gene>
<accession>A0A3E1RFT1</accession>
<protein>
    <submittedName>
        <fullName evidence="3">Transcriptional regulator</fullName>
    </submittedName>
</protein>
<feature type="domain" description="HTH cro/C1-type" evidence="2">
    <location>
        <begin position="14"/>
        <end position="68"/>
    </location>
</feature>
<name>A0A3E1RFT1_9BURK</name>
<dbReference type="InterPro" id="IPR001387">
    <property type="entry name" value="Cro/C1-type_HTH"/>
</dbReference>
<dbReference type="PROSITE" id="PS50943">
    <property type="entry name" value="HTH_CROC1"/>
    <property type="match status" value="1"/>
</dbReference>
<dbReference type="GO" id="GO:0003700">
    <property type="term" value="F:DNA-binding transcription factor activity"/>
    <property type="evidence" value="ECO:0007669"/>
    <property type="project" value="TreeGrafter"/>
</dbReference>
<dbReference type="InterPro" id="IPR010982">
    <property type="entry name" value="Lambda_DNA-bd_dom_sf"/>
</dbReference>
<keyword evidence="1" id="KW-0238">DNA-binding</keyword>
<dbReference type="GO" id="GO:0003677">
    <property type="term" value="F:DNA binding"/>
    <property type="evidence" value="ECO:0007669"/>
    <property type="project" value="UniProtKB-KW"/>
</dbReference>
<dbReference type="InterPro" id="IPR050807">
    <property type="entry name" value="TransReg_Diox_bact_type"/>
</dbReference>
<evidence type="ECO:0000313" key="4">
    <source>
        <dbReference type="Proteomes" id="UP000260665"/>
    </source>
</evidence>
<dbReference type="SMART" id="SM00530">
    <property type="entry name" value="HTH_XRE"/>
    <property type="match status" value="1"/>
</dbReference>
<dbReference type="PANTHER" id="PTHR46797">
    <property type="entry name" value="HTH-TYPE TRANSCRIPTIONAL REGULATOR"/>
    <property type="match status" value="1"/>
</dbReference>
<evidence type="ECO:0000313" key="3">
    <source>
        <dbReference type="EMBL" id="RFO97470.1"/>
    </source>
</evidence>
<sequence length="76" mass="8224">MNEINYKNIVGEKIRALRKGAGLSQEVLAQRCGIFRTYLSRIESGAANPSLVVLVTLANALDVEPHALLMLEAGSK</sequence>
<reference evidence="3 4" key="1">
    <citation type="submission" date="2018-05" db="EMBL/GenBank/DDBJ databases">
        <title>Rhodoferax soyangensis sp.nov., isolated from an oligotrophic freshwater lake.</title>
        <authorList>
            <person name="Park M."/>
        </authorList>
    </citation>
    <scope>NUCLEOTIDE SEQUENCE [LARGE SCALE GENOMIC DNA]</scope>
    <source>
        <strain evidence="3 4">IMCC26218</strain>
    </source>
</reference>
<keyword evidence="4" id="KW-1185">Reference proteome</keyword>
<dbReference type="OrthoDB" id="6897133at2"/>
<dbReference type="PANTHER" id="PTHR46797:SF1">
    <property type="entry name" value="METHYLPHOSPHONATE SYNTHASE"/>
    <property type="match status" value="1"/>
</dbReference>
<dbReference type="RefSeq" id="WP_117175172.1">
    <property type="nucleotide sequence ID" value="NZ_QFZK01000003.1"/>
</dbReference>
<dbReference type="SUPFAM" id="SSF47413">
    <property type="entry name" value="lambda repressor-like DNA-binding domains"/>
    <property type="match status" value="1"/>
</dbReference>
<dbReference type="Gene3D" id="1.10.260.40">
    <property type="entry name" value="lambda repressor-like DNA-binding domains"/>
    <property type="match status" value="1"/>
</dbReference>
<dbReference type="Pfam" id="PF01381">
    <property type="entry name" value="HTH_3"/>
    <property type="match status" value="1"/>
</dbReference>
<proteinExistence type="predicted"/>
<dbReference type="EMBL" id="QFZK01000003">
    <property type="protein sequence ID" value="RFO97470.1"/>
    <property type="molecule type" value="Genomic_DNA"/>
</dbReference>